<evidence type="ECO:0000256" key="2">
    <source>
        <dbReference type="ARBA" id="ARBA00005551"/>
    </source>
</evidence>
<feature type="transmembrane region" description="Helical" evidence="7">
    <location>
        <begin position="31"/>
        <end position="51"/>
    </location>
</feature>
<comment type="similarity">
    <text evidence="2">Belongs to the monovalent cation:proton antiporter 2 (CPA2) transporter (TC 2.A.37) family.</text>
</comment>
<name>A0A7X9FRY9_9DELT</name>
<gene>
    <name evidence="10" type="ORF">GYA55_06165</name>
</gene>
<dbReference type="InterPro" id="IPR036291">
    <property type="entry name" value="NAD(P)-bd_dom_sf"/>
</dbReference>
<feature type="transmembrane region" description="Helical" evidence="7">
    <location>
        <begin position="217"/>
        <end position="250"/>
    </location>
</feature>
<keyword evidence="3" id="KW-0813">Transport</keyword>
<dbReference type="Gene3D" id="1.20.1530.20">
    <property type="match status" value="1"/>
</dbReference>
<dbReference type="PANTHER" id="PTHR42751">
    <property type="entry name" value="SODIUM/HYDROGEN EXCHANGER FAMILY/TRKA DOMAIN PROTEIN"/>
    <property type="match status" value="1"/>
</dbReference>
<organism evidence="10 11">
    <name type="scientific">SAR324 cluster bacterium</name>
    <dbReference type="NCBI Taxonomy" id="2024889"/>
    <lineage>
        <taxon>Bacteria</taxon>
        <taxon>Deltaproteobacteria</taxon>
        <taxon>SAR324 cluster</taxon>
    </lineage>
</organism>
<keyword evidence="4 7" id="KW-0812">Transmembrane</keyword>
<feature type="transmembrane region" description="Helical" evidence="7">
    <location>
        <begin position="57"/>
        <end position="76"/>
    </location>
</feature>
<dbReference type="EMBL" id="JAAZON010000267">
    <property type="protein sequence ID" value="NMC62739.1"/>
    <property type="molecule type" value="Genomic_DNA"/>
</dbReference>
<dbReference type="AlphaFoldDB" id="A0A7X9FRY9"/>
<feature type="domain" description="Cation/H+ exchanger transmembrane" evidence="8">
    <location>
        <begin position="16"/>
        <end position="373"/>
    </location>
</feature>
<dbReference type="GO" id="GO:0016020">
    <property type="term" value="C:membrane"/>
    <property type="evidence" value="ECO:0007669"/>
    <property type="project" value="UniProtKB-SubCell"/>
</dbReference>
<dbReference type="Pfam" id="PF00999">
    <property type="entry name" value="Na_H_Exchanger"/>
    <property type="match status" value="1"/>
</dbReference>
<comment type="subcellular location">
    <subcellularLocation>
        <location evidence="1">Membrane</location>
        <topology evidence="1">Multi-pass membrane protein</topology>
    </subcellularLocation>
</comment>
<feature type="domain" description="RCK N-terminal" evidence="9">
    <location>
        <begin position="436"/>
        <end position="483"/>
    </location>
</feature>
<dbReference type="Gene3D" id="3.40.50.720">
    <property type="entry name" value="NAD(P)-binding Rossmann-like Domain"/>
    <property type="match status" value="1"/>
</dbReference>
<dbReference type="GO" id="GO:1902600">
    <property type="term" value="P:proton transmembrane transport"/>
    <property type="evidence" value="ECO:0007669"/>
    <property type="project" value="InterPro"/>
</dbReference>
<feature type="transmembrane region" description="Helical" evidence="7">
    <location>
        <begin position="270"/>
        <end position="289"/>
    </location>
</feature>
<evidence type="ECO:0000256" key="7">
    <source>
        <dbReference type="SAM" id="Phobius"/>
    </source>
</evidence>
<dbReference type="InterPro" id="IPR006153">
    <property type="entry name" value="Cation/H_exchanger_TM"/>
</dbReference>
<protein>
    <submittedName>
        <fullName evidence="10">Sodium:proton exchanger</fullName>
    </submittedName>
</protein>
<evidence type="ECO:0000259" key="8">
    <source>
        <dbReference type="Pfam" id="PF00999"/>
    </source>
</evidence>
<feature type="non-terminal residue" evidence="10">
    <location>
        <position position="488"/>
    </location>
</feature>
<feature type="transmembrane region" description="Helical" evidence="7">
    <location>
        <begin position="323"/>
        <end position="346"/>
    </location>
</feature>
<dbReference type="InterPro" id="IPR003148">
    <property type="entry name" value="RCK_N"/>
</dbReference>
<feature type="transmembrane region" description="Helical" evidence="7">
    <location>
        <begin position="296"/>
        <end position="317"/>
    </location>
</feature>
<evidence type="ECO:0000313" key="10">
    <source>
        <dbReference type="EMBL" id="NMC62739.1"/>
    </source>
</evidence>
<dbReference type="PANTHER" id="PTHR42751:SF3">
    <property type="entry name" value="SODIUM_GLUTAMATE SYMPORTER"/>
    <property type="match status" value="1"/>
</dbReference>
<dbReference type="SUPFAM" id="SSF51735">
    <property type="entry name" value="NAD(P)-binding Rossmann-fold domains"/>
    <property type="match status" value="1"/>
</dbReference>
<dbReference type="InterPro" id="IPR038770">
    <property type="entry name" value="Na+/solute_symporter_sf"/>
</dbReference>
<keyword evidence="5 7" id="KW-1133">Transmembrane helix</keyword>
<feature type="transmembrane region" description="Helical" evidence="7">
    <location>
        <begin position="147"/>
        <end position="168"/>
    </location>
</feature>
<evidence type="ECO:0000256" key="6">
    <source>
        <dbReference type="ARBA" id="ARBA00023136"/>
    </source>
</evidence>
<feature type="transmembrane region" description="Helical" evidence="7">
    <location>
        <begin position="116"/>
        <end position="135"/>
    </location>
</feature>
<reference evidence="10 11" key="1">
    <citation type="journal article" date="2020" name="Biotechnol. Biofuels">
        <title>New insights from the biogas microbiome by comprehensive genome-resolved metagenomics of nearly 1600 species originating from multiple anaerobic digesters.</title>
        <authorList>
            <person name="Campanaro S."/>
            <person name="Treu L."/>
            <person name="Rodriguez-R L.M."/>
            <person name="Kovalovszki A."/>
            <person name="Ziels R.M."/>
            <person name="Maus I."/>
            <person name="Zhu X."/>
            <person name="Kougias P.G."/>
            <person name="Basile A."/>
            <person name="Luo G."/>
            <person name="Schluter A."/>
            <person name="Konstantinidis K.T."/>
            <person name="Angelidaki I."/>
        </authorList>
    </citation>
    <scope>NUCLEOTIDE SEQUENCE [LARGE SCALE GENOMIC DNA]</scope>
    <source>
        <strain evidence="10">AS27yjCOA_65</strain>
    </source>
</reference>
<evidence type="ECO:0000313" key="11">
    <source>
        <dbReference type="Proteomes" id="UP000524246"/>
    </source>
</evidence>
<dbReference type="Proteomes" id="UP000524246">
    <property type="component" value="Unassembled WGS sequence"/>
</dbReference>
<feature type="transmembrane region" description="Helical" evidence="7">
    <location>
        <begin position="358"/>
        <end position="378"/>
    </location>
</feature>
<evidence type="ECO:0000256" key="1">
    <source>
        <dbReference type="ARBA" id="ARBA00004141"/>
    </source>
</evidence>
<dbReference type="GO" id="GO:0006813">
    <property type="term" value="P:potassium ion transport"/>
    <property type="evidence" value="ECO:0007669"/>
    <property type="project" value="InterPro"/>
</dbReference>
<proteinExistence type="inferred from homology"/>
<evidence type="ECO:0000256" key="3">
    <source>
        <dbReference type="ARBA" id="ARBA00022448"/>
    </source>
</evidence>
<evidence type="ECO:0000259" key="9">
    <source>
        <dbReference type="Pfam" id="PF02254"/>
    </source>
</evidence>
<dbReference type="Pfam" id="PF02254">
    <property type="entry name" value="TrkA_N"/>
    <property type="match status" value="1"/>
</dbReference>
<dbReference type="GO" id="GO:0015297">
    <property type="term" value="F:antiporter activity"/>
    <property type="evidence" value="ECO:0007669"/>
    <property type="project" value="InterPro"/>
</dbReference>
<comment type="caution">
    <text evidence="10">The sequence shown here is derived from an EMBL/GenBank/DDBJ whole genome shotgun (WGS) entry which is preliminary data.</text>
</comment>
<accession>A0A7X9FRY9</accession>
<evidence type="ECO:0000256" key="4">
    <source>
        <dbReference type="ARBA" id="ARBA00022692"/>
    </source>
</evidence>
<feature type="transmembrane region" description="Helical" evidence="7">
    <location>
        <begin position="85"/>
        <end position="104"/>
    </location>
</feature>
<sequence length="488" mass="53585">MEFSILKDIVIIFSLSILVNLLFTRIKIPSIAGYLITGIIAGPHLLSLVHAKHEIELLSEVGVVFLLFTIGMEFSLKHLLKIRRIVFVGGLLQVSITACVFFLASHYFDMSWQASLLYGFLAALSSSALVLKLLQERSELTSNYGRTVLGILIFQDLLFAPLLLFINVLGDSSLNIPKELSNLSIKAIIIIGLVYIGNKWVIPRILHFVALAKNQELFMMSIFLICFGVALATSKLGMSLAFGAFLAGLMISESEYSHNAFGSLLPIRDVFASFFFVSIGMLFDISFVLENYQAVLISTLLIVVIKSLIAGTTGFLLGHTLQGIVLIGLALSQVGEFSFILAKLGFQKSILSNYSYQLFLAVSVLTMASSPFLMQLGAPFSKILLRLPLPKFLVEGLFPLKEIEVPDIKNHLVIIGKDASAIKLSMMAKYNHLKHISIVFDPALAREKMNDGDLVIYGDAVNEPILHKAHVDTADIIIVSVGNVIACM</sequence>
<evidence type="ECO:0000256" key="5">
    <source>
        <dbReference type="ARBA" id="ARBA00022989"/>
    </source>
</evidence>
<feature type="transmembrane region" description="Helical" evidence="7">
    <location>
        <begin position="6"/>
        <end position="24"/>
    </location>
</feature>
<keyword evidence="6 7" id="KW-0472">Membrane</keyword>